<keyword evidence="3" id="KW-0804">Transcription</keyword>
<dbReference type="Pfam" id="PF12833">
    <property type="entry name" value="HTH_18"/>
    <property type="match status" value="1"/>
</dbReference>
<keyword evidence="4" id="KW-1133">Transmembrane helix</keyword>
<dbReference type="InterPro" id="IPR018062">
    <property type="entry name" value="HTH_AraC-typ_CS"/>
</dbReference>
<proteinExistence type="predicted"/>
<dbReference type="GO" id="GO:0003700">
    <property type="term" value="F:DNA-binding transcription factor activity"/>
    <property type="evidence" value="ECO:0007669"/>
    <property type="project" value="InterPro"/>
</dbReference>
<feature type="transmembrane region" description="Helical" evidence="4">
    <location>
        <begin position="67"/>
        <end position="87"/>
    </location>
</feature>
<dbReference type="EMBL" id="AP035888">
    <property type="protein sequence ID" value="BFP67714.1"/>
    <property type="molecule type" value="Genomic_DNA"/>
</dbReference>
<feature type="transmembrane region" description="Helical" evidence="4">
    <location>
        <begin position="6"/>
        <end position="29"/>
    </location>
</feature>
<keyword evidence="4" id="KW-0472">Membrane</keyword>
<dbReference type="SUPFAM" id="SSF46689">
    <property type="entry name" value="Homeodomain-like"/>
    <property type="match status" value="1"/>
</dbReference>
<dbReference type="PANTHER" id="PTHR43280:SF29">
    <property type="entry name" value="ARAC-FAMILY TRANSCRIPTIONAL REGULATOR"/>
    <property type="match status" value="1"/>
</dbReference>
<name>A0AB33L105_9FLAO</name>
<evidence type="ECO:0000256" key="2">
    <source>
        <dbReference type="ARBA" id="ARBA00023125"/>
    </source>
</evidence>
<keyword evidence="2" id="KW-0238">DNA-binding</keyword>
<protein>
    <submittedName>
        <fullName evidence="6">Helix-turn-helix domain-containing protein</fullName>
    </submittedName>
</protein>
<feature type="domain" description="HTH araC/xylS-type" evidence="5">
    <location>
        <begin position="262"/>
        <end position="364"/>
    </location>
</feature>
<gene>
    <name evidence="6" type="ORF">Pbs1_10570</name>
</gene>
<reference evidence="6" key="1">
    <citation type="submission" date="2024-08" db="EMBL/GenBank/DDBJ databases">
        <title>Whole genome sequence of Tenacibaculum sp. strain pbs-1 associated with black-spot shell disease in Akoya pearl oysters.</title>
        <authorList>
            <person name="Sakatoku A."/>
            <person name="Suzuki T."/>
            <person name="Hatano K."/>
            <person name="Seki M."/>
            <person name="Tanaka D."/>
            <person name="Nakamura S."/>
            <person name="Suzuki N."/>
            <person name="Isshiki T."/>
        </authorList>
    </citation>
    <scope>NUCLEOTIDE SEQUENCE</scope>
    <source>
        <strain evidence="6">Pbs-1</strain>
    </source>
</reference>
<dbReference type="PROSITE" id="PS01124">
    <property type="entry name" value="HTH_ARAC_FAMILY_2"/>
    <property type="match status" value="1"/>
</dbReference>
<sequence>MNLDSYLIPIIYLLGLIQGIIFSILLIYLDKKNNRPTLLLGLFIFAYSINYLKPIAKLLDLDKNYSFLNNLPVDFTWLLFPLFYVYIRNISILPKSNKVYFYLLPGLLMLIIDILVYLNLSSGLEQLKLSKEFRFVNHIGGHLYDIFIYYKTYTFIKKHTEETNNQYTSTTGKELQWAKTFMSIGLFFTLTLHFLPEITNKTLNLFIILIDVGLLYWISIYGLQQQTIKNLTQQKDSKIEKKNNFNSENKISKVDTDLFNHIQQTIILHKKYKDPDLTIADVANITNQHPKRISFVINEISNKNFKTFINGFRVNEAIEILKSNNSKNYSIEGISLEVGFKSKSAFYSAFKKETGTTPTNYKNSFF</sequence>
<dbReference type="GO" id="GO:0043565">
    <property type="term" value="F:sequence-specific DNA binding"/>
    <property type="evidence" value="ECO:0007669"/>
    <property type="project" value="InterPro"/>
</dbReference>
<dbReference type="AlphaFoldDB" id="A0AB33L105"/>
<keyword evidence="1" id="KW-0805">Transcription regulation</keyword>
<feature type="transmembrane region" description="Helical" evidence="4">
    <location>
        <begin position="99"/>
        <end position="120"/>
    </location>
</feature>
<feature type="transmembrane region" description="Helical" evidence="4">
    <location>
        <begin position="177"/>
        <end position="195"/>
    </location>
</feature>
<dbReference type="InterPro" id="IPR020449">
    <property type="entry name" value="Tscrpt_reg_AraC-type_HTH"/>
</dbReference>
<feature type="transmembrane region" description="Helical" evidence="4">
    <location>
        <begin position="202"/>
        <end position="223"/>
    </location>
</feature>
<feature type="transmembrane region" description="Helical" evidence="4">
    <location>
        <begin position="36"/>
        <end position="55"/>
    </location>
</feature>
<dbReference type="PANTHER" id="PTHR43280">
    <property type="entry name" value="ARAC-FAMILY TRANSCRIPTIONAL REGULATOR"/>
    <property type="match status" value="1"/>
</dbReference>
<dbReference type="PRINTS" id="PR00032">
    <property type="entry name" value="HTHARAC"/>
</dbReference>
<dbReference type="Gene3D" id="1.10.10.60">
    <property type="entry name" value="Homeodomain-like"/>
    <property type="match status" value="1"/>
</dbReference>
<dbReference type="InterPro" id="IPR018060">
    <property type="entry name" value="HTH_AraC"/>
</dbReference>
<evidence type="ECO:0000313" key="6">
    <source>
        <dbReference type="EMBL" id="BFP67714.1"/>
    </source>
</evidence>
<dbReference type="InterPro" id="IPR009057">
    <property type="entry name" value="Homeodomain-like_sf"/>
</dbReference>
<evidence type="ECO:0000256" key="1">
    <source>
        <dbReference type="ARBA" id="ARBA00023015"/>
    </source>
</evidence>
<dbReference type="PROSITE" id="PS00041">
    <property type="entry name" value="HTH_ARAC_FAMILY_1"/>
    <property type="match status" value="1"/>
</dbReference>
<keyword evidence="4" id="KW-0812">Transmembrane</keyword>
<evidence type="ECO:0000259" key="5">
    <source>
        <dbReference type="PROSITE" id="PS01124"/>
    </source>
</evidence>
<accession>A0AB33L105</accession>
<organism evidence="6">
    <name type="scientific">Tenacibaculum sp. Pbs-1</name>
    <dbReference type="NCBI Taxonomy" id="3238748"/>
    <lineage>
        <taxon>Bacteria</taxon>
        <taxon>Pseudomonadati</taxon>
        <taxon>Bacteroidota</taxon>
        <taxon>Flavobacteriia</taxon>
        <taxon>Flavobacteriales</taxon>
        <taxon>Flavobacteriaceae</taxon>
        <taxon>Tenacibaculum</taxon>
    </lineage>
</organism>
<dbReference type="SMART" id="SM00342">
    <property type="entry name" value="HTH_ARAC"/>
    <property type="match status" value="1"/>
</dbReference>
<evidence type="ECO:0000256" key="3">
    <source>
        <dbReference type="ARBA" id="ARBA00023163"/>
    </source>
</evidence>
<evidence type="ECO:0000256" key="4">
    <source>
        <dbReference type="SAM" id="Phobius"/>
    </source>
</evidence>